<gene>
    <name evidence="4" type="ORF">GTZ99_11440</name>
</gene>
<accession>A0ABW9XF73</accession>
<dbReference type="Gene3D" id="3.40.30.10">
    <property type="entry name" value="Glutaredoxin"/>
    <property type="match status" value="1"/>
</dbReference>
<dbReference type="PANTHER" id="PTHR12151:SF25">
    <property type="entry name" value="LINALOOL DEHYDRATASE_ISOMERASE DOMAIN-CONTAINING PROTEIN"/>
    <property type="match status" value="1"/>
</dbReference>
<dbReference type="RefSeq" id="WP_161718975.1">
    <property type="nucleotide sequence ID" value="NZ_JAAAPO010000004.1"/>
</dbReference>
<comment type="similarity">
    <text evidence="1">Belongs to the SCO1/2 family.</text>
</comment>
<evidence type="ECO:0000259" key="3">
    <source>
        <dbReference type="PROSITE" id="PS51352"/>
    </source>
</evidence>
<keyword evidence="2" id="KW-0186">Copper</keyword>
<dbReference type="SUPFAM" id="SSF52833">
    <property type="entry name" value="Thioredoxin-like"/>
    <property type="match status" value="1"/>
</dbReference>
<dbReference type="InterPro" id="IPR013766">
    <property type="entry name" value="Thioredoxin_domain"/>
</dbReference>
<protein>
    <submittedName>
        <fullName evidence="4">SCO family protein</fullName>
    </submittedName>
</protein>
<dbReference type="CDD" id="cd02968">
    <property type="entry name" value="SCO"/>
    <property type="match status" value="1"/>
</dbReference>
<dbReference type="Proteomes" id="UP000753724">
    <property type="component" value="Unassembled WGS sequence"/>
</dbReference>
<evidence type="ECO:0000313" key="4">
    <source>
        <dbReference type="EMBL" id="NBC37171.1"/>
    </source>
</evidence>
<evidence type="ECO:0000313" key="5">
    <source>
        <dbReference type="Proteomes" id="UP000753724"/>
    </source>
</evidence>
<name>A0ABW9XF73_9SPHN</name>
<dbReference type="InterPro" id="IPR003782">
    <property type="entry name" value="SCO1/SenC"/>
</dbReference>
<dbReference type="EMBL" id="JAAAPO010000004">
    <property type="protein sequence ID" value="NBC37171.1"/>
    <property type="molecule type" value="Genomic_DNA"/>
</dbReference>
<organism evidence="4 5">
    <name type="scientific">Novosphingobium ovatum</name>
    <dbReference type="NCBI Taxonomy" id="1908523"/>
    <lineage>
        <taxon>Bacteria</taxon>
        <taxon>Pseudomonadati</taxon>
        <taxon>Pseudomonadota</taxon>
        <taxon>Alphaproteobacteria</taxon>
        <taxon>Sphingomonadales</taxon>
        <taxon>Sphingomonadaceae</taxon>
        <taxon>Novosphingobium</taxon>
    </lineage>
</organism>
<feature type="domain" description="Thioredoxin" evidence="3">
    <location>
        <begin position="42"/>
        <end position="203"/>
    </location>
</feature>
<dbReference type="PROSITE" id="PS51352">
    <property type="entry name" value="THIOREDOXIN_2"/>
    <property type="match status" value="1"/>
</dbReference>
<keyword evidence="5" id="KW-1185">Reference proteome</keyword>
<dbReference type="Pfam" id="PF02630">
    <property type="entry name" value="SCO1-SenC"/>
    <property type="match status" value="1"/>
</dbReference>
<sequence length="203" mass="21303">MTTTKPPSRGAFIWGGLLLAALAFGLGLAAYLGSEVKPQANAQSDGPGGPFTLVASDGKPFTLANVGGKPYAIYFGFTRCPDVCPTSLAKMARLRARMGKDGEKFAMLFVSVDPGHDKPKDIGQYVTLFGTPIIGLTGSEAQLAAIEKSYGVYVAKVPQPGGDYTIDHTAAIYLMDARGGFQNMIGHDESDDAALAKLKQLVG</sequence>
<reference evidence="5" key="1">
    <citation type="submission" date="2020-01" db="EMBL/GenBank/DDBJ databases">
        <title>Sphingomonas sp. strain CSW-10.</title>
        <authorList>
            <person name="Chen W.-M."/>
        </authorList>
    </citation>
    <scope>NUCLEOTIDE SEQUENCE [LARGE SCALE GENOMIC DNA]</scope>
    <source>
        <strain evidence="5">FSY-8</strain>
    </source>
</reference>
<evidence type="ECO:0000256" key="1">
    <source>
        <dbReference type="ARBA" id="ARBA00010996"/>
    </source>
</evidence>
<dbReference type="InterPro" id="IPR036249">
    <property type="entry name" value="Thioredoxin-like_sf"/>
</dbReference>
<dbReference type="PANTHER" id="PTHR12151">
    <property type="entry name" value="ELECTRON TRANSPORT PROTIN SCO1/SENC FAMILY MEMBER"/>
    <property type="match status" value="1"/>
</dbReference>
<evidence type="ECO:0000256" key="2">
    <source>
        <dbReference type="ARBA" id="ARBA00023008"/>
    </source>
</evidence>
<comment type="caution">
    <text evidence="4">The sequence shown here is derived from an EMBL/GenBank/DDBJ whole genome shotgun (WGS) entry which is preliminary data.</text>
</comment>
<proteinExistence type="inferred from homology"/>